<keyword evidence="3" id="KW-0812">Transmembrane</keyword>
<evidence type="ECO:0000313" key="5">
    <source>
        <dbReference type="EMBL" id="VDN56025.1"/>
    </source>
</evidence>
<organism evidence="6 8">
    <name type="scientific">Dracunculus medinensis</name>
    <name type="common">Guinea worm</name>
    <dbReference type="NCBI Taxonomy" id="318479"/>
    <lineage>
        <taxon>Eukaryota</taxon>
        <taxon>Metazoa</taxon>
        <taxon>Ecdysozoa</taxon>
        <taxon>Nematoda</taxon>
        <taxon>Chromadorea</taxon>
        <taxon>Rhabditida</taxon>
        <taxon>Spirurina</taxon>
        <taxon>Dracunculoidea</taxon>
        <taxon>Dracunculidae</taxon>
        <taxon>Dracunculus</taxon>
    </lineage>
</organism>
<proteinExistence type="predicted"/>
<comment type="caution">
    <text evidence="1">Lacks conserved residue(s) required for the propagation of feature annotation.</text>
</comment>
<keyword evidence="1" id="KW-1015">Disulfide bond</keyword>
<keyword evidence="7" id="KW-1185">Reference proteome</keyword>
<accession>A0A158Q347</accession>
<feature type="disulfide bond" evidence="1">
    <location>
        <begin position="225"/>
        <end position="234"/>
    </location>
</feature>
<feature type="compositionally biased region" description="Polar residues" evidence="2">
    <location>
        <begin position="356"/>
        <end position="374"/>
    </location>
</feature>
<keyword evidence="3" id="KW-1133">Transmembrane helix</keyword>
<dbReference type="Proteomes" id="UP000038040">
    <property type="component" value="Unplaced"/>
</dbReference>
<dbReference type="OrthoDB" id="10266706at2759"/>
<dbReference type="Proteomes" id="UP000274756">
    <property type="component" value="Unassembled WGS sequence"/>
</dbReference>
<dbReference type="PROSITE" id="PS50026">
    <property type="entry name" value="EGF_3"/>
    <property type="match status" value="2"/>
</dbReference>
<reference evidence="8" key="1">
    <citation type="submission" date="2016-04" db="UniProtKB">
        <authorList>
            <consortium name="WormBaseParasite"/>
        </authorList>
    </citation>
    <scope>IDENTIFICATION</scope>
</reference>
<dbReference type="PROSITE" id="PS00022">
    <property type="entry name" value="EGF_1"/>
    <property type="match status" value="2"/>
</dbReference>
<protein>
    <submittedName>
        <fullName evidence="8">EGF-like domain-containing protein</fullName>
    </submittedName>
</protein>
<dbReference type="SMART" id="SM00181">
    <property type="entry name" value="EGF"/>
    <property type="match status" value="2"/>
</dbReference>
<feature type="disulfide bond" evidence="1">
    <location>
        <begin position="168"/>
        <end position="177"/>
    </location>
</feature>
<name>A0A158Q347_DRAME</name>
<feature type="domain" description="EGF-like" evidence="4">
    <location>
        <begin position="142"/>
        <end position="178"/>
    </location>
</feature>
<evidence type="ECO:0000313" key="7">
    <source>
        <dbReference type="Proteomes" id="UP000274756"/>
    </source>
</evidence>
<reference evidence="5 7" key="2">
    <citation type="submission" date="2018-11" db="EMBL/GenBank/DDBJ databases">
        <authorList>
            <consortium name="Pathogen Informatics"/>
        </authorList>
    </citation>
    <scope>NUCLEOTIDE SEQUENCE [LARGE SCALE GENOMIC DNA]</scope>
</reference>
<dbReference type="AlphaFoldDB" id="A0A158Q347"/>
<evidence type="ECO:0000256" key="2">
    <source>
        <dbReference type="SAM" id="MobiDB-lite"/>
    </source>
</evidence>
<evidence type="ECO:0000313" key="6">
    <source>
        <dbReference type="Proteomes" id="UP000038040"/>
    </source>
</evidence>
<keyword evidence="1" id="KW-0245">EGF-like domain</keyword>
<dbReference type="InterPro" id="IPR000742">
    <property type="entry name" value="EGF"/>
</dbReference>
<evidence type="ECO:0000256" key="1">
    <source>
        <dbReference type="PROSITE-ProRule" id="PRU00076"/>
    </source>
</evidence>
<feature type="transmembrane region" description="Helical" evidence="3">
    <location>
        <begin position="247"/>
        <end position="268"/>
    </location>
</feature>
<evidence type="ECO:0000256" key="3">
    <source>
        <dbReference type="SAM" id="Phobius"/>
    </source>
</evidence>
<feature type="domain" description="EGF-like" evidence="4">
    <location>
        <begin position="203"/>
        <end position="235"/>
    </location>
</feature>
<dbReference type="PANTHER" id="PTHR24044">
    <property type="entry name" value="NOTCH LIGAND FAMILY MEMBER"/>
    <property type="match status" value="1"/>
</dbReference>
<feature type="region of interest" description="Disordered" evidence="2">
    <location>
        <begin position="317"/>
        <end position="374"/>
    </location>
</feature>
<keyword evidence="3" id="KW-0472">Membrane</keyword>
<dbReference type="EMBL" id="UYYG01001154">
    <property type="protein sequence ID" value="VDN56025.1"/>
    <property type="molecule type" value="Genomic_DNA"/>
</dbReference>
<evidence type="ECO:0000259" key="4">
    <source>
        <dbReference type="PROSITE" id="PS50026"/>
    </source>
</evidence>
<gene>
    <name evidence="5" type="ORF">DME_LOCUS5998</name>
</gene>
<dbReference type="Gene3D" id="2.10.25.10">
    <property type="entry name" value="Laminin"/>
    <property type="match status" value="1"/>
</dbReference>
<dbReference type="WBParaSite" id="DME_0000163801-mRNA-1">
    <property type="protein sequence ID" value="DME_0000163801-mRNA-1"/>
    <property type="gene ID" value="DME_0000163801"/>
</dbReference>
<sequence length="420" mass="47526">MFTTENLALRLRRAMIHRMVVIGCYLMEKAKEVVQETNSSSTGLHTSDSVSLWFPRSYRIACCQGGYPIADNRQLIINFTEDVDYSSDSSDENFNKYEDGNAQLNCKIFRGTYLISTSSIFFKQGPVGIKCKCPESLRGALLDKNCRSIAPCRNNGYRSFNSDSRCSCPEPYFGDYCEKFCDQGQRLRGTHGKNICSCVPFYQGEECSNIVCLNGGKEMGRRCACPPNFHGFHCEDMIQGELLTRDVSGTIFSLIMIIVLIISMYLLMKHRMQIQVQSRFATMRRDPMIRTAFSLASRRGDFIVHEGARVVPLRIVPNSGPPPYTTQSRLGRSRHNIHLPPLPSYEDATKLPPLPRQSTLEMESPPSSSRDQFSTNISLVENLVDEEARQSISVSEETGHTPIFTPSRLKFNRTIRNRSI</sequence>
<dbReference type="STRING" id="318479.A0A158Q347"/>
<evidence type="ECO:0000313" key="8">
    <source>
        <dbReference type="WBParaSite" id="DME_0000163801-mRNA-1"/>
    </source>
</evidence>
<dbReference type="InterPro" id="IPR050906">
    <property type="entry name" value="Notch_signaling"/>
</dbReference>